<reference evidence="2" key="1">
    <citation type="submission" date="2015-07" db="EMBL/GenBank/DDBJ databases">
        <title>Fjat-14205 dsm 2895.</title>
        <authorList>
            <person name="Liu B."/>
            <person name="Wang J."/>
            <person name="Zhu Y."/>
            <person name="Liu G."/>
            <person name="Chen Q."/>
            <person name="Chen Z."/>
            <person name="Lan J."/>
            <person name="Che J."/>
            <person name="Ge C."/>
            <person name="Shi H."/>
            <person name="Pan Z."/>
            <person name="Liu X."/>
        </authorList>
    </citation>
    <scope>NUCLEOTIDE SEQUENCE [LARGE SCALE GENOMIC DNA]</scope>
    <source>
        <strain evidence="2">DSM 25560</strain>
    </source>
</reference>
<name>A0ABR5K205_9BACI</name>
<proteinExistence type="predicted"/>
<sequence>MLIADARLVKNAEEKLVNIEEVSKQLYDHNFRGFLYCPTPGCPAKLVYINSDRAHFRTWKYHAHHEGCVYHFERRWVGRDYQIADVTVGFEFQRRQEALSKAYRAMRFPEELPNLKTVTRTTVTLQKPMLSRRKRITGIQTTLFDDETWQGLKRKRPPLRRKYVSKINENDIDQHKLVMGYVQKVELIEDVAKITLLESDKEIDIVFELSFIAESKNNSYLNKFGVIQHFADQNPEPAFAGIGEVRFNRTTNRFEHQIFFGTDFRIEDMDLLALSAKMALSELE</sequence>
<dbReference type="RefSeq" id="WP_053583813.1">
    <property type="nucleotide sequence ID" value="NZ_LGRV01000003.1"/>
</dbReference>
<gene>
    <name evidence="1" type="ORF">AEA09_10650</name>
</gene>
<protein>
    <submittedName>
        <fullName evidence="1">Uncharacterized protein</fullName>
    </submittedName>
</protein>
<dbReference type="Proteomes" id="UP000050668">
    <property type="component" value="Unassembled WGS sequence"/>
</dbReference>
<organism evidence="1 2">
    <name type="scientific">Lysinibacillus contaminans</name>
    <dbReference type="NCBI Taxonomy" id="1293441"/>
    <lineage>
        <taxon>Bacteria</taxon>
        <taxon>Bacillati</taxon>
        <taxon>Bacillota</taxon>
        <taxon>Bacilli</taxon>
        <taxon>Bacillales</taxon>
        <taxon>Bacillaceae</taxon>
        <taxon>Lysinibacillus</taxon>
    </lineage>
</organism>
<dbReference type="EMBL" id="LGRV01000003">
    <property type="protein sequence ID" value="KOS68960.1"/>
    <property type="molecule type" value="Genomic_DNA"/>
</dbReference>
<keyword evidence="2" id="KW-1185">Reference proteome</keyword>
<accession>A0ABR5K205</accession>
<comment type="caution">
    <text evidence="1">The sequence shown here is derived from an EMBL/GenBank/DDBJ whole genome shotgun (WGS) entry which is preliminary data.</text>
</comment>
<evidence type="ECO:0000313" key="1">
    <source>
        <dbReference type="EMBL" id="KOS68960.1"/>
    </source>
</evidence>
<evidence type="ECO:0000313" key="2">
    <source>
        <dbReference type="Proteomes" id="UP000050668"/>
    </source>
</evidence>